<keyword evidence="7" id="KW-1185">Reference proteome</keyword>
<name>A0ABU2T3Y9_9ACTN</name>
<evidence type="ECO:0000313" key="7">
    <source>
        <dbReference type="Proteomes" id="UP001180551"/>
    </source>
</evidence>
<proteinExistence type="predicted"/>
<dbReference type="CDD" id="cd19540">
    <property type="entry name" value="LCL_NRPS-like"/>
    <property type="match status" value="1"/>
</dbReference>
<dbReference type="Gene3D" id="2.30.38.10">
    <property type="entry name" value="Luciferase, Domain 3"/>
    <property type="match status" value="1"/>
</dbReference>
<dbReference type="EMBL" id="JAVRFE010000009">
    <property type="protein sequence ID" value="MDT0455951.1"/>
    <property type="molecule type" value="Genomic_DNA"/>
</dbReference>
<dbReference type="Pfam" id="PF13193">
    <property type="entry name" value="AMP-binding_C"/>
    <property type="match status" value="1"/>
</dbReference>
<evidence type="ECO:0000256" key="2">
    <source>
        <dbReference type="ARBA" id="ARBA00022450"/>
    </source>
</evidence>
<dbReference type="SUPFAM" id="SSF52777">
    <property type="entry name" value="CoA-dependent acyltransferases"/>
    <property type="match status" value="4"/>
</dbReference>
<dbReference type="InterPro" id="IPR000873">
    <property type="entry name" value="AMP-dep_synth/lig_dom"/>
</dbReference>
<dbReference type="Gene3D" id="3.30.300.30">
    <property type="match status" value="1"/>
</dbReference>
<dbReference type="InterPro" id="IPR045851">
    <property type="entry name" value="AMP-bd_C_sf"/>
</dbReference>
<dbReference type="Gene3D" id="1.10.1200.10">
    <property type="entry name" value="ACP-like"/>
    <property type="match status" value="1"/>
</dbReference>
<dbReference type="Pfam" id="PF00668">
    <property type="entry name" value="Condensation"/>
    <property type="match status" value="2"/>
</dbReference>
<dbReference type="PANTHER" id="PTHR45527">
    <property type="entry name" value="NONRIBOSOMAL PEPTIDE SYNTHETASE"/>
    <property type="match status" value="1"/>
</dbReference>
<feature type="domain" description="Carrier" evidence="5">
    <location>
        <begin position="1535"/>
        <end position="1610"/>
    </location>
</feature>
<dbReference type="InterPro" id="IPR023213">
    <property type="entry name" value="CAT-like_dom_sf"/>
</dbReference>
<evidence type="ECO:0000256" key="1">
    <source>
        <dbReference type="ARBA" id="ARBA00001957"/>
    </source>
</evidence>
<protein>
    <submittedName>
        <fullName evidence="6">Amino acid adenylation domain-containing protein</fullName>
    </submittedName>
</protein>
<feature type="domain" description="Carrier" evidence="5">
    <location>
        <begin position="473"/>
        <end position="548"/>
    </location>
</feature>
<dbReference type="Gene3D" id="3.40.50.1820">
    <property type="entry name" value="alpha/beta hydrolase"/>
    <property type="match status" value="1"/>
</dbReference>
<dbReference type="SUPFAM" id="SSF53474">
    <property type="entry name" value="alpha/beta-Hydrolases"/>
    <property type="match status" value="1"/>
</dbReference>
<dbReference type="InterPro" id="IPR020802">
    <property type="entry name" value="TesA-like"/>
</dbReference>
<dbReference type="InterPro" id="IPR025110">
    <property type="entry name" value="AMP-bd_C"/>
</dbReference>
<evidence type="ECO:0000313" key="6">
    <source>
        <dbReference type="EMBL" id="MDT0455951.1"/>
    </source>
</evidence>
<dbReference type="Gene3D" id="3.40.50.980">
    <property type="match status" value="2"/>
</dbReference>
<dbReference type="PROSITE" id="PS50075">
    <property type="entry name" value="CARRIER"/>
    <property type="match status" value="2"/>
</dbReference>
<dbReference type="Gene3D" id="3.30.559.10">
    <property type="entry name" value="Chloramphenicol acetyltransferase-like domain"/>
    <property type="match status" value="2"/>
</dbReference>
<gene>
    <name evidence="6" type="ORF">RM550_09390</name>
</gene>
<reference evidence="6" key="1">
    <citation type="submission" date="2024-05" db="EMBL/GenBank/DDBJ databases">
        <title>30 novel species of actinomycetes from the DSMZ collection.</title>
        <authorList>
            <person name="Nouioui I."/>
        </authorList>
    </citation>
    <scope>NUCLEOTIDE SEQUENCE</scope>
    <source>
        <strain evidence="6">DSM 41527</strain>
    </source>
</reference>
<dbReference type="PROSITE" id="PS00455">
    <property type="entry name" value="AMP_BINDING"/>
    <property type="match status" value="1"/>
</dbReference>
<dbReference type="RefSeq" id="WP_311623243.1">
    <property type="nucleotide sequence ID" value="NZ_JAVRFE010000009.1"/>
</dbReference>
<dbReference type="InterPro" id="IPR020806">
    <property type="entry name" value="PKS_PP-bd"/>
</dbReference>
<dbReference type="SMART" id="SM00823">
    <property type="entry name" value="PKS_PP"/>
    <property type="match status" value="2"/>
</dbReference>
<keyword evidence="2" id="KW-0596">Phosphopantetheine</keyword>
<dbReference type="Proteomes" id="UP001180551">
    <property type="component" value="Unassembled WGS sequence"/>
</dbReference>
<dbReference type="PANTHER" id="PTHR45527:SF1">
    <property type="entry name" value="FATTY ACID SYNTHASE"/>
    <property type="match status" value="1"/>
</dbReference>
<accession>A0ABU2T3Y9</accession>
<dbReference type="NCBIfam" id="TIGR01733">
    <property type="entry name" value="AA-adenyl-dom"/>
    <property type="match status" value="1"/>
</dbReference>
<dbReference type="InterPro" id="IPR010071">
    <property type="entry name" value="AA_adenyl_dom"/>
</dbReference>
<evidence type="ECO:0000256" key="4">
    <source>
        <dbReference type="SAM" id="MobiDB-lite"/>
    </source>
</evidence>
<dbReference type="Gene3D" id="3.30.559.30">
    <property type="entry name" value="Nonribosomal peptide synthetase, condensation domain"/>
    <property type="match status" value="2"/>
</dbReference>
<dbReference type="InterPro" id="IPR001031">
    <property type="entry name" value="Thioesterase"/>
</dbReference>
<dbReference type="PROSITE" id="PS00012">
    <property type="entry name" value="PHOSPHOPANTETHEINE"/>
    <property type="match status" value="1"/>
</dbReference>
<dbReference type="InterPro" id="IPR029058">
    <property type="entry name" value="AB_hydrolase_fold"/>
</dbReference>
<dbReference type="SUPFAM" id="SSF56801">
    <property type="entry name" value="Acetyl-CoA synthetase-like"/>
    <property type="match status" value="1"/>
</dbReference>
<dbReference type="CDD" id="cd19543">
    <property type="entry name" value="DCL_NRPS"/>
    <property type="match status" value="1"/>
</dbReference>
<dbReference type="InterPro" id="IPR020845">
    <property type="entry name" value="AMP-binding_CS"/>
</dbReference>
<dbReference type="SUPFAM" id="SSF47336">
    <property type="entry name" value="ACP-like"/>
    <property type="match status" value="2"/>
</dbReference>
<dbReference type="InterPro" id="IPR006162">
    <property type="entry name" value="Ppantetheine_attach_site"/>
</dbReference>
<dbReference type="Pfam" id="PF00975">
    <property type="entry name" value="Thioesterase"/>
    <property type="match status" value="1"/>
</dbReference>
<evidence type="ECO:0000256" key="3">
    <source>
        <dbReference type="ARBA" id="ARBA00022553"/>
    </source>
</evidence>
<sequence length="1895" mass="203123">MNRPALEDVLPLTPLQEGMFFHSLYDDDAVDVYNTQMVLDLDGPLRPDVLKTAAAALIRRHPNLRAGFRQRQNGQAMQVIHREVPPAWEEADLSGADGAEAEARLTELLAADRMRRFPLGRPPLMRFTLVRLGAGRHRLVMTSHHMLLDGWSTPVLIRELFTLYEGGGDDAALPRPVPHRSYFSWLAQKDDAEAERAWRDALAGLAGPTLVFSADPSRVPGMPARVTTSLSAEFGAALDALVRDRGLTVNHLVQGAWAMVLGRLTGRDDMVFGTLVSGRPPEIPGIATMVGMFINTIPVRVRLEPAESVLKNLDRLRREQAALLPHHHLGLGRVQRMAGHGDLFDTFMVFENYPDDAAARPSYAGVGVEVAGGHDAAHYPLRVIAGLAGRRLVIELEYQPDLIDEDEAETVLTALADVLRAVVAAPDGSAGDVEFTLPSSFRRAAAPAAEDGTGVDDATDTGDHLPSGPGPRAPQTPVEEILRGLFEKVLGRPCPSVDESFFALGGQSLTAIRLLSQVRAAFGVELSVRAVFEAPTVAGLAAQLAQAGTARPPLVAVERPELVPMSYAQRGLWFAFRLNGPGVTYNNPLPLRLSGDLDRAALAAALADLVERHEVLRTRFAEFAGRPCQVVMSPREADVRLECVELAGEGDLPDALAEAAGHAFDLATEAPVRATLFRVSEREHVLYLLTHHIASDGWSLAPLVRDLSAAYRSRTAGRAPRWEPLPVQYADYALWQRELLGAESVPDSVAARQLGYWSAKLSGVPELLQLPLDHPRPAVAGRRGATARFSLDAALHTRITELARQSDVTVFMVVQAALAALLTRLGAGSDIPIGAVLAGRTDEALDDLIGFFVNTLVLRTDVSGDPAFRELLARVRETDLGAYAHQDLPFERIVEAVNPGRSLSHAPLTQVTLVFQNNERGSLDLPGVRVSFEGEATGNARVDLAFNMGENHTGEGAPAGIDGLVEYAAELFEPHTVQRLTDRLCRLLESATADPGTPVSALEILSADERRALLQSDGPAAGATAPVGTFPGLFEAQVRRTPHRPAVESADTTVTYAELNERANRLARQLVARGAGPESYVAVALPRSAQMLEGMLAVMKAGAGYLPLDPDYPAERLAAMLADSAPALLLTTTELAGRLPQPGGLDVLLLDEAATAAERAALPGADLDDADRRAPLRVTHPAYVIFTSGSTGRPKGVVVSHTGIGALAAHQLAHYGVRPESRVLQCASPSFDVSVAEFCLALLSGACLVVPADTPAGPQLAAFLAERRVTHLLIVPSALAQVPRTELPELRTVITGAEPLSPELAGFWGRDRLLVNAYGPTEGTCDVSFARRLVPDAAAASVIGRPIDGNRMYVLDEALRPVPPGVEGELYVSGGGLARGYLDRPGMTAERFVADPYGAPGTRMYRTGDLAAWNAVGQLQFRGRADTQVKVRGFRVELGEVEAVVAGCAGVERAVVMVREDRPGDQRLVAYVEPAREHGELPTRALRSEVAERLPAYMVPGAFVVVDEWPLTPNAKLDHRALPAPAQPATGAYRPPRTPREELVCRLFGDVLGVERVGVDDSFFELGGHSLLATRLTHRLGQALGRPLELRDVFAAPTPARLCEQLDGDGGGAFEVILPLRTSGSAAPLFCVHPIAGLSWRYSTLLSTLSADHPVYAVQARGLDGTEPLPASMDELAADYARQIRAVQPEGPYHLLGWSLGGIMAQAVATALEADGQEIGLLAVLDTSPPEPGSQGTGTREEILAQMYEGYGKIYGVPEGAPEEPTADHMRAQIVEWYGEGSSELRHLGPEHRAAALEISINNAYLAAERRPEVLRADLLLVLATRKRLEAVVPEAWEEFLAGRMEIVEVDCEHAHMMDPGPAEQIARIVAPRIGRAPGAAARTGGATGAAPSLA</sequence>
<dbReference type="Pfam" id="PF00501">
    <property type="entry name" value="AMP-binding"/>
    <property type="match status" value="1"/>
</dbReference>
<dbReference type="InterPro" id="IPR001242">
    <property type="entry name" value="Condensation_dom"/>
</dbReference>
<organism evidence="6 7">
    <name type="scientific">Streptomyces mooreae</name>
    <dbReference type="NCBI Taxonomy" id="3075523"/>
    <lineage>
        <taxon>Bacteria</taxon>
        <taxon>Bacillati</taxon>
        <taxon>Actinomycetota</taxon>
        <taxon>Actinomycetes</taxon>
        <taxon>Kitasatosporales</taxon>
        <taxon>Streptomycetaceae</taxon>
        <taxon>Streptomyces</taxon>
    </lineage>
</organism>
<dbReference type="SMART" id="SM00824">
    <property type="entry name" value="PKS_TE"/>
    <property type="match status" value="1"/>
</dbReference>
<comment type="caution">
    <text evidence="6">The sequence shown here is derived from an EMBL/GenBank/DDBJ whole genome shotgun (WGS) entry which is preliminary data.</text>
</comment>
<dbReference type="InterPro" id="IPR036736">
    <property type="entry name" value="ACP-like_sf"/>
</dbReference>
<feature type="region of interest" description="Disordered" evidence="4">
    <location>
        <begin position="446"/>
        <end position="476"/>
    </location>
</feature>
<dbReference type="Pfam" id="PF00550">
    <property type="entry name" value="PP-binding"/>
    <property type="match status" value="2"/>
</dbReference>
<comment type="cofactor">
    <cofactor evidence="1">
        <name>pantetheine 4'-phosphate</name>
        <dbReference type="ChEBI" id="CHEBI:47942"/>
    </cofactor>
</comment>
<dbReference type="InterPro" id="IPR009081">
    <property type="entry name" value="PP-bd_ACP"/>
</dbReference>
<evidence type="ECO:0000259" key="5">
    <source>
        <dbReference type="PROSITE" id="PS50075"/>
    </source>
</evidence>
<keyword evidence="3" id="KW-0597">Phosphoprotein</keyword>